<keyword evidence="3" id="KW-1185">Reference proteome</keyword>
<protein>
    <recommendedName>
        <fullName evidence="1">SH3b domain-containing protein</fullName>
    </recommendedName>
</protein>
<feature type="domain" description="SH3b" evidence="1">
    <location>
        <begin position="59"/>
        <end position="129"/>
    </location>
</feature>
<dbReference type="PROSITE" id="PS51781">
    <property type="entry name" value="SH3B"/>
    <property type="match status" value="1"/>
</dbReference>
<dbReference type="Pfam" id="PF08239">
    <property type="entry name" value="SH3_3"/>
    <property type="match status" value="1"/>
</dbReference>
<evidence type="ECO:0000313" key="2">
    <source>
        <dbReference type="EMBL" id="GGE21868.1"/>
    </source>
</evidence>
<evidence type="ECO:0000313" key="3">
    <source>
        <dbReference type="Proteomes" id="UP000612855"/>
    </source>
</evidence>
<organism evidence="2 3">
    <name type="scientific">Primorskyibacter flagellatus</name>
    <dbReference type="NCBI Taxonomy" id="1387277"/>
    <lineage>
        <taxon>Bacteria</taxon>
        <taxon>Pseudomonadati</taxon>
        <taxon>Pseudomonadota</taxon>
        <taxon>Alphaproteobacteria</taxon>
        <taxon>Rhodobacterales</taxon>
        <taxon>Roseobacteraceae</taxon>
        <taxon>Primorskyibacter</taxon>
    </lineage>
</organism>
<dbReference type="AlphaFoldDB" id="A0A917A359"/>
<evidence type="ECO:0000259" key="1">
    <source>
        <dbReference type="PROSITE" id="PS51781"/>
    </source>
</evidence>
<name>A0A917A359_9RHOB</name>
<accession>A0A917A359</accession>
<dbReference type="Proteomes" id="UP000612855">
    <property type="component" value="Unassembled WGS sequence"/>
</dbReference>
<sequence>MTRAGGLPPPGPPADTSGKMKGAAMRWLVVVLGLAAAPVAAQGLDVEFDVPRDGEAAGCASSVVKGLKAGGDGFLAVRSGPGASYAELDRLHNKDVVAYCARNGKWIGIVYGNPKRKGWVHGNWLVDLAG</sequence>
<dbReference type="SMART" id="SM00287">
    <property type="entry name" value="SH3b"/>
    <property type="match status" value="1"/>
</dbReference>
<comment type="caution">
    <text evidence="2">The sequence shown here is derived from an EMBL/GenBank/DDBJ whole genome shotgun (WGS) entry which is preliminary data.</text>
</comment>
<proteinExistence type="predicted"/>
<dbReference type="InterPro" id="IPR003646">
    <property type="entry name" value="SH3-like_bac-type"/>
</dbReference>
<gene>
    <name evidence="2" type="ORF">GCM10011360_07970</name>
</gene>
<dbReference type="Gene3D" id="2.30.30.40">
    <property type="entry name" value="SH3 Domains"/>
    <property type="match status" value="1"/>
</dbReference>
<dbReference type="EMBL" id="BMFJ01000001">
    <property type="protein sequence ID" value="GGE21868.1"/>
    <property type="molecule type" value="Genomic_DNA"/>
</dbReference>
<reference evidence="3" key="1">
    <citation type="journal article" date="2019" name="Int. J. Syst. Evol. Microbiol.">
        <title>The Global Catalogue of Microorganisms (GCM) 10K type strain sequencing project: providing services to taxonomists for standard genome sequencing and annotation.</title>
        <authorList>
            <consortium name="The Broad Institute Genomics Platform"/>
            <consortium name="The Broad Institute Genome Sequencing Center for Infectious Disease"/>
            <person name="Wu L."/>
            <person name="Ma J."/>
        </authorList>
    </citation>
    <scope>NUCLEOTIDE SEQUENCE [LARGE SCALE GENOMIC DNA]</scope>
    <source>
        <strain evidence="3">CGMCC 1.12664</strain>
    </source>
</reference>